<dbReference type="PANTHER" id="PTHR33232:SF19">
    <property type="entry name" value="SIEVE ELEMENT OCCLUSION-RELATED"/>
    <property type="match status" value="1"/>
</dbReference>
<accession>A0ABU6X7Y0</accession>
<evidence type="ECO:0000313" key="4">
    <source>
        <dbReference type="Proteomes" id="UP001341840"/>
    </source>
</evidence>
<evidence type="ECO:0000259" key="2">
    <source>
        <dbReference type="Pfam" id="PF14577"/>
    </source>
</evidence>
<dbReference type="InterPro" id="IPR027942">
    <property type="entry name" value="SEO_N"/>
</dbReference>
<dbReference type="Pfam" id="PF14577">
    <property type="entry name" value="SEO_C"/>
    <property type="match status" value="1"/>
</dbReference>
<name>A0ABU6X7Y0_9FABA</name>
<dbReference type="EMBL" id="JASCZI010211523">
    <property type="protein sequence ID" value="MED6193737.1"/>
    <property type="molecule type" value="Genomic_DNA"/>
</dbReference>
<comment type="caution">
    <text evidence="3">The sequence shown here is derived from an EMBL/GenBank/DDBJ whole genome shotgun (WGS) entry which is preliminary data.</text>
</comment>
<keyword evidence="4" id="KW-1185">Reference proteome</keyword>
<dbReference type="Pfam" id="PF14576">
    <property type="entry name" value="SEO_N"/>
    <property type="match status" value="1"/>
</dbReference>
<proteinExistence type="predicted"/>
<evidence type="ECO:0000259" key="1">
    <source>
        <dbReference type="Pfam" id="PF14576"/>
    </source>
</evidence>
<protein>
    <submittedName>
        <fullName evidence="3">Uncharacterized protein</fullName>
    </submittedName>
</protein>
<dbReference type="InterPro" id="IPR027944">
    <property type="entry name" value="SEO_C"/>
</dbReference>
<dbReference type="Proteomes" id="UP001341840">
    <property type="component" value="Unassembled WGS sequence"/>
</dbReference>
<feature type="domain" description="Sieve element occlusion C-terminal" evidence="2">
    <location>
        <begin position="480"/>
        <end position="672"/>
    </location>
</feature>
<feature type="domain" description="Sieve element occlusion N-terminal" evidence="1">
    <location>
        <begin position="20"/>
        <end position="258"/>
    </location>
</feature>
<gene>
    <name evidence="3" type="ORF">PIB30_022199</name>
</gene>
<organism evidence="3 4">
    <name type="scientific">Stylosanthes scabra</name>
    <dbReference type="NCBI Taxonomy" id="79078"/>
    <lineage>
        <taxon>Eukaryota</taxon>
        <taxon>Viridiplantae</taxon>
        <taxon>Streptophyta</taxon>
        <taxon>Embryophyta</taxon>
        <taxon>Tracheophyta</taxon>
        <taxon>Spermatophyta</taxon>
        <taxon>Magnoliopsida</taxon>
        <taxon>eudicotyledons</taxon>
        <taxon>Gunneridae</taxon>
        <taxon>Pentapetalae</taxon>
        <taxon>rosids</taxon>
        <taxon>fabids</taxon>
        <taxon>Fabales</taxon>
        <taxon>Fabaceae</taxon>
        <taxon>Papilionoideae</taxon>
        <taxon>50 kb inversion clade</taxon>
        <taxon>dalbergioids sensu lato</taxon>
        <taxon>Dalbergieae</taxon>
        <taxon>Pterocarpus clade</taxon>
        <taxon>Stylosanthes</taxon>
    </lineage>
</organism>
<dbReference type="InterPro" id="IPR039299">
    <property type="entry name" value="SEOA"/>
</dbReference>
<sequence>MASSITLTTQRTAEERFELNEDNIIDQVYLTHVMSDVECDDTNILYDLVRNILIPNTTQIIISNPAPPVSKPELFLKLKLVSCQMIGTRSSKRCAHQATMSILQHLRHYSWHAKLIISLAAFCLEYGNFVYLDRAASSPDVLGNSLRHLNQIQTRKDSVNHQVMTELVKYIGQRVLLHINQWAYYSTQDYEEEDVPALTDALKSVPLLVYWTISSIVASTANLISPSQSYTLLEFKEKLTEADKRLAWHLEICKTQTDLVGDSLRRRKIVENPRDIVDVFRALIMNPIKTATQPQIHKGMDQVKMGVEIFKGKCVLLFISILERIEDEIRLMNSIYQGLEANKDPKRKGVYQKDEFEILWIPIVHDEWGQGSIDRFKNLKKSYNIKWYSVEYFLGELPGRKIIEEYFVRPYYFDIHKRPIVPLLGPDGRKLNDNALDLIFQWGIDAFPFTKQDSIDLDKKWTWLWDAIQKLNPTIEPEWEKYTFIYGGSENWVKNFTSEVRKLQKNKDIEAADVEIYYHEVLGKGSSSMNDVQSFWVSVERKCQKSSKQHKDGGGLNCEIQEIARNLLCLKRDPQGWVIFTKGRNVKLFGHGEAMYQTLCEFQNWKDKIVVKEGFDIPLMEYYRIKEKEISDRQQPCSSFTNSSNVIATITCPNPTCGRVMEVTSVNYKCCHRDDPNYCAYY</sequence>
<reference evidence="3 4" key="1">
    <citation type="journal article" date="2023" name="Plants (Basel)">
        <title>Bridging the Gap: Combining Genomics and Transcriptomics Approaches to Understand Stylosanthes scabra, an Orphan Legume from the Brazilian Caatinga.</title>
        <authorList>
            <person name="Ferreira-Neto J.R.C."/>
            <person name="da Silva M.D."/>
            <person name="Binneck E."/>
            <person name="de Melo N.F."/>
            <person name="da Silva R.H."/>
            <person name="de Melo A.L.T.M."/>
            <person name="Pandolfi V."/>
            <person name="Bustamante F.O."/>
            <person name="Brasileiro-Vidal A.C."/>
            <person name="Benko-Iseppon A.M."/>
        </authorList>
    </citation>
    <scope>NUCLEOTIDE SEQUENCE [LARGE SCALE GENOMIC DNA]</scope>
    <source>
        <tissue evidence="3">Leaves</tissue>
    </source>
</reference>
<dbReference type="PANTHER" id="PTHR33232">
    <property type="entry name" value="PROTEIN SIEVE ELEMENT OCCLUSION B-LIKE"/>
    <property type="match status" value="1"/>
</dbReference>
<evidence type="ECO:0000313" key="3">
    <source>
        <dbReference type="EMBL" id="MED6193737.1"/>
    </source>
</evidence>